<reference evidence="2 3" key="1">
    <citation type="submission" date="2016-06" db="EMBL/GenBank/DDBJ databases">
        <authorList>
            <consortium name="Pathogen Informatics"/>
        </authorList>
    </citation>
    <scope>NUCLEOTIDE SEQUENCE [LARGE SCALE GENOMIC DNA]</scope>
</reference>
<keyword evidence="1" id="KW-1133">Transmembrane helix</keyword>
<accession>A0A1D3JHV4</accession>
<gene>
    <name evidence="2" type="primary">PmUG01_00076000</name>
    <name evidence="2" type="ORF">PMUG01_00076000</name>
</gene>
<protein>
    <submittedName>
        <fullName evidence="2">Fam-l protein</fullName>
    </submittedName>
</protein>
<keyword evidence="3" id="KW-1185">Reference proteome</keyword>
<sequence>MYIMERSTIITVFIKISLFILITWTCQFNNDLVLLYYLACIFKKNMVNNYIHDRKLTTKSYRIPSKSIQDKYLCIEGLKDEVGNNRIRVVNRMSNNEKRDLVKRKQLNGNSSECERGIKQTMKNKSNIFETKKYSYLEKKIFKELDYIYFLKNNRTISDKTYKKIVRKKLALRISLPLVLLLLLLLSLILDFSGSYGLRKGLFKILNVASIGWYAKLQDFLKNSTLGVFFKLVVKEEVKEVNNVVRGGVRKVKIVQVDWVMQFMEFLIYFTLFFILFVTIITAVIYHHKKVKKFQKIKYRKR</sequence>
<keyword evidence="1" id="KW-0472">Membrane</keyword>
<dbReference type="EMBL" id="FLRL01000041">
    <property type="protein sequence ID" value="SBT86001.1"/>
    <property type="molecule type" value="Genomic_DNA"/>
</dbReference>
<feature type="transmembrane region" description="Helical" evidence="1">
    <location>
        <begin position="12"/>
        <end position="38"/>
    </location>
</feature>
<dbReference type="Proteomes" id="UP000219813">
    <property type="component" value="Unassembled WGS sequence"/>
</dbReference>
<dbReference type="RefSeq" id="XP_028859246.1">
    <property type="nucleotide sequence ID" value="XM_029006422.1"/>
</dbReference>
<proteinExistence type="predicted"/>
<evidence type="ECO:0000313" key="2">
    <source>
        <dbReference type="EMBL" id="SBT86001.1"/>
    </source>
</evidence>
<organism evidence="2 3">
    <name type="scientific">Plasmodium malariae</name>
    <dbReference type="NCBI Taxonomy" id="5858"/>
    <lineage>
        <taxon>Eukaryota</taxon>
        <taxon>Sar</taxon>
        <taxon>Alveolata</taxon>
        <taxon>Apicomplexa</taxon>
        <taxon>Aconoidasida</taxon>
        <taxon>Haemosporida</taxon>
        <taxon>Plasmodiidae</taxon>
        <taxon>Plasmodium</taxon>
        <taxon>Plasmodium (Plasmodium)</taxon>
    </lineage>
</organism>
<evidence type="ECO:0000313" key="3">
    <source>
        <dbReference type="Proteomes" id="UP000219813"/>
    </source>
</evidence>
<dbReference type="AlphaFoldDB" id="A0A1D3JHV4"/>
<evidence type="ECO:0000256" key="1">
    <source>
        <dbReference type="SAM" id="Phobius"/>
    </source>
</evidence>
<dbReference type="VEuPathDB" id="PlasmoDB:PmUG01_00076000"/>
<keyword evidence="1" id="KW-0812">Transmembrane</keyword>
<dbReference type="KEGG" id="pmal:PMUG01_00076000"/>
<dbReference type="GeneID" id="39866226"/>
<name>A0A1D3JHV4_PLAMA</name>
<feature type="transmembrane region" description="Helical" evidence="1">
    <location>
        <begin position="170"/>
        <end position="190"/>
    </location>
</feature>
<feature type="transmembrane region" description="Helical" evidence="1">
    <location>
        <begin position="266"/>
        <end position="286"/>
    </location>
</feature>
<dbReference type="InterPro" id="IPR022139">
    <property type="entry name" value="Fam-L/Fam-M-like_plasmodium"/>
</dbReference>
<dbReference type="Pfam" id="PF12420">
    <property type="entry name" value="DUF3671"/>
    <property type="match status" value="1"/>
</dbReference>